<reference evidence="2" key="1">
    <citation type="submission" date="2022-11" db="UniProtKB">
        <authorList>
            <consortium name="WormBaseParasite"/>
        </authorList>
    </citation>
    <scope>IDENTIFICATION</scope>
</reference>
<protein>
    <submittedName>
        <fullName evidence="2">Uncharacterized protein</fullName>
    </submittedName>
</protein>
<evidence type="ECO:0000313" key="2">
    <source>
        <dbReference type="WBParaSite" id="jg5119.2"/>
    </source>
</evidence>
<dbReference type="Proteomes" id="UP000887574">
    <property type="component" value="Unplaced"/>
</dbReference>
<accession>A0A915EGK8</accession>
<evidence type="ECO:0000313" key="1">
    <source>
        <dbReference type="Proteomes" id="UP000887574"/>
    </source>
</evidence>
<proteinExistence type="predicted"/>
<keyword evidence="1" id="KW-1185">Reference proteome</keyword>
<organism evidence="1 2">
    <name type="scientific">Ditylenchus dipsaci</name>
    <dbReference type="NCBI Taxonomy" id="166011"/>
    <lineage>
        <taxon>Eukaryota</taxon>
        <taxon>Metazoa</taxon>
        <taxon>Ecdysozoa</taxon>
        <taxon>Nematoda</taxon>
        <taxon>Chromadorea</taxon>
        <taxon>Rhabditida</taxon>
        <taxon>Tylenchina</taxon>
        <taxon>Tylenchomorpha</taxon>
        <taxon>Sphaerularioidea</taxon>
        <taxon>Anguinidae</taxon>
        <taxon>Anguininae</taxon>
        <taxon>Ditylenchus</taxon>
    </lineage>
</organism>
<sequence length="252" mass="29251">MLIATDILVDILSCSTNRKHLNSIKSVNYQIFNCISHLLQDKPLHFVDKLEMDLKSNICLLIKGDKPTALCLFFLLAKLPIPANIRTLQPVIKCWSCCKPLGSGWDEIVAYLHHNNNKQSKKHRQLRLNSLDRDDSHDVLYLWRCLSKIFREDVCTRSYTLQLNFSCSNPYQSIILNNPTTNEQLEVAFVELVLLTRKDNLTGLRRCRLRTAFLAVLNDRQLPKRTRPHQYLKFSQCHARKQVFLAPHTVDP</sequence>
<name>A0A915EGK8_9BILA</name>
<dbReference type="WBParaSite" id="jg5119.2">
    <property type="protein sequence ID" value="jg5119.2"/>
    <property type="gene ID" value="jg5119"/>
</dbReference>
<dbReference type="AlphaFoldDB" id="A0A915EGK8"/>